<organism evidence="2">
    <name type="scientific">Arion vulgaris</name>
    <dbReference type="NCBI Taxonomy" id="1028688"/>
    <lineage>
        <taxon>Eukaryota</taxon>
        <taxon>Metazoa</taxon>
        <taxon>Spiralia</taxon>
        <taxon>Lophotrochozoa</taxon>
        <taxon>Mollusca</taxon>
        <taxon>Gastropoda</taxon>
        <taxon>Heterobranchia</taxon>
        <taxon>Euthyneura</taxon>
        <taxon>Panpulmonata</taxon>
        <taxon>Eupulmonata</taxon>
        <taxon>Stylommatophora</taxon>
        <taxon>Helicina</taxon>
        <taxon>Arionoidea</taxon>
        <taxon>Arionidae</taxon>
        <taxon>Arion</taxon>
    </lineage>
</organism>
<accession>A0A0B6YHC5</accession>
<evidence type="ECO:0000313" key="2">
    <source>
        <dbReference type="EMBL" id="CEK55549.1"/>
    </source>
</evidence>
<feature type="non-terminal residue" evidence="2">
    <location>
        <position position="68"/>
    </location>
</feature>
<protein>
    <submittedName>
        <fullName evidence="2">Uncharacterized protein</fullName>
    </submittedName>
</protein>
<feature type="compositionally biased region" description="Polar residues" evidence="1">
    <location>
        <begin position="40"/>
        <end position="49"/>
    </location>
</feature>
<feature type="region of interest" description="Disordered" evidence="1">
    <location>
        <begin position="40"/>
        <end position="68"/>
    </location>
</feature>
<dbReference type="EMBL" id="HACG01008684">
    <property type="protein sequence ID" value="CEK55549.1"/>
    <property type="molecule type" value="Transcribed_RNA"/>
</dbReference>
<evidence type="ECO:0000256" key="1">
    <source>
        <dbReference type="SAM" id="MobiDB-lite"/>
    </source>
</evidence>
<name>A0A0B6YHC5_9EUPU</name>
<feature type="compositionally biased region" description="Polar residues" evidence="1">
    <location>
        <begin position="57"/>
        <end position="68"/>
    </location>
</feature>
<sequence>MLIEAMLKDDPVQTKTKEEDGNREVHVKNDPVNIVTNSQVETDTNQNIESKYESSKMRNLNNAGVSSG</sequence>
<reference evidence="2" key="1">
    <citation type="submission" date="2014-12" db="EMBL/GenBank/DDBJ databases">
        <title>Insight into the proteome of Arion vulgaris.</title>
        <authorList>
            <person name="Aradska J."/>
            <person name="Bulat T."/>
            <person name="Smidak R."/>
            <person name="Sarate P."/>
            <person name="Gangsoo J."/>
            <person name="Sialana F."/>
            <person name="Bilban M."/>
            <person name="Lubec G."/>
        </authorList>
    </citation>
    <scope>NUCLEOTIDE SEQUENCE</scope>
    <source>
        <tissue evidence="2">Skin</tissue>
    </source>
</reference>
<feature type="region of interest" description="Disordered" evidence="1">
    <location>
        <begin position="1"/>
        <end position="23"/>
    </location>
</feature>
<gene>
    <name evidence="2" type="primary">ORF25474</name>
</gene>
<proteinExistence type="predicted"/>
<dbReference type="AlphaFoldDB" id="A0A0B6YHC5"/>